<gene>
    <name evidence="1" type="ORF">SNAT2548_LOCUS12342</name>
</gene>
<reference evidence="1" key="1">
    <citation type="submission" date="2021-02" db="EMBL/GenBank/DDBJ databases">
        <authorList>
            <person name="Dougan E. K."/>
            <person name="Rhodes N."/>
            <person name="Thang M."/>
            <person name="Chan C."/>
        </authorList>
    </citation>
    <scope>NUCLEOTIDE SEQUENCE</scope>
</reference>
<evidence type="ECO:0000313" key="1">
    <source>
        <dbReference type="EMBL" id="CAE7250725.1"/>
    </source>
</evidence>
<proteinExistence type="predicted"/>
<comment type="caution">
    <text evidence="1">The sequence shown here is derived from an EMBL/GenBank/DDBJ whole genome shotgun (WGS) entry which is preliminary data.</text>
</comment>
<dbReference type="EMBL" id="CAJNDS010001180">
    <property type="protein sequence ID" value="CAE7250725.1"/>
    <property type="molecule type" value="Genomic_DNA"/>
</dbReference>
<dbReference type="Proteomes" id="UP000604046">
    <property type="component" value="Unassembled WGS sequence"/>
</dbReference>
<evidence type="ECO:0000313" key="2">
    <source>
        <dbReference type="Proteomes" id="UP000604046"/>
    </source>
</evidence>
<sequence length="768" mass="86264">MESVLEVFRQADLEEIPKRRVLQILQTLGAERMETFELLLEAYRASKPDLSSGNVQMSPFLTWLQTSPSQASQAPKDCGDEEQRVVDALAHRGVTLRSLLGFMRRLQEVMPHYDMDSTRTADVVWQVIIPETAERGCAYAELLQRGEKRLPDKMVSHNWGNLFSHLMAALFADAAGKSSFRTILAWMRLGARGWDLIEAQLSDAGQLDSTRWLCIFAVNQHVSICDKTWGGTNALGTPYKPCSCGKEKIHSGARCEMNKFDAMIALFKVRHPQYEHVVAVDDDLRLLTRIWVIAEIAEVFRNQLPCKVVVLQPRGMELLGRVKTMDVREAQASRPEDVQMILAKIQDKDGFNERTRSALMTVAHLSSLELRLEMRYQLRGISSPDADYEFQRRVEATRQKLKEASSFDEVQEAFGEFQEQTEDFASDDDQIKIMQFCDLLQVVDLMQPDLFIHAFRQAAIPESGYRPDMTDEEVLNIFWRMRASVRSIDQLPHVYVDGPEFMAAVGKSKLPQASVICLSCTPESENEIFRMGRYVQMKQSNLQTHLVTLVNRASEEKACGVTLYRGFNEPAISYTGRFEGKAVADFVVDEALPLFGVLHEANRGHYLLKATGGLLTVWLGTGELRDTTSAISDIIDIMAGIAQTFPDIPFCLLNSTFLEPDVLGRFLCTQRVAEGSGAMELADLEAQAAVAVLFLGQLAGISKFQGGMEQDVLRRYVFPLELPFQGDGLCDFIQSARSGGLEGEEVPTSARPLLKETFVKVERWKVAA</sequence>
<dbReference type="AlphaFoldDB" id="A0A812M1Q8"/>
<accession>A0A812M1Q8</accession>
<protein>
    <submittedName>
        <fullName evidence="1">Uncharacterized protein</fullName>
    </submittedName>
</protein>
<keyword evidence="2" id="KW-1185">Reference proteome</keyword>
<name>A0A812M1Q8_9DINO</name>
<dbReference type="OrthoDB" id="437138at2759"/>
<organism evidence="1 2">
    <name type="scientific">Symbiodinium natans</name>
    <dbReference type="NCBI Taxonomy" id="878477"/>
    <lineage>
        <taxon>Eukaryota</taxon>
        <taxon>Sar</taxon>
        <taxon>Alveolata</taxon>
        <taxon>Dinophyceae</taxon>
        <taxon>Suessiales</taxon>
        <taxon>Symbiodiniaceae</taxon>
        <taxon>Symbiodinium</taxon>
    </lineage>
</organism>